<dbReference type="Gene3D" id="2.40.280.10">
    <property type="match status" value="1"/>
</dbReference>
<dbReference type="EMBL" id="JACVEL010000002">
    <property type="protein sequence ID" value="MBC9811587.1"/>
    <property type="molecule type" value="Genomic_DNA"/>
</dbReference>
<dbReference type="SUPFAM" id="SSF74982">
    <property type="entry name" value="Small protein B (SmpB)"/>
    <property type="match status" value="1"/>
</dbReference>
<keyword evidence="1 3" id="KW-0963">Cytoplasm</keyword>
<dbReference type="HAMAP" id="MF_00023">
    <property type="entry name" value="SmpB"/>
    <property type="match status" value="1"/>
</dbReference>
<protein>
    <recommendedName>
        <fullName evidence="3">SsrA-binding protein</fullName>
    </recommendedName>
    <alternativeName>
        <fullName evidence="3">Small protein B</fullName>
    </alternativeName>
</protein>
<dbReference type="GO" id="GO:0003723">
    <property type="term" value="F:RNA binding"/>
    <property type="evidence" value="ECO:0007669"/>
    <property type="project" value="UniProtKB-UniRule"/>
</dbReference>
<dbReference type="GO" id="GO:0005829">
    <property type="term" value="C:cytosol"/>
    <property type="evidence" value="ECO:0007669"/>
    <property type="project" value="TreeGrafter"/>
</dbReference>
<comment type="function">
    <text evidence="3">Required for rescue of stalled ribosomes mediated by trans-translation. Binds to transfer-messenger RNA (tmRNA), required for stable association of tmRNA with ribosomes. tmRNA and SmpB together mimic tRNA shape, replacing the anticodon stem-loop with SmpB. tmRNA is encoded by the ssrA gene; the 2 termini fold to resemble tRNA(Ala) and it encodes a 'tag peptide', a short internal open reading frame. During trans-translation Ala-aminoacylated tmRNA acts like a tRNA, entering the A-site of stalled ribosomes, displacing the stalled mRNA. The ribosome then switches to translate the ORF on the tmRNA; the nascent peptide is terminated with the 'tag peptide' encoded by the tmRNA and targeted for degradation. The ribosome is freed to recommence translation, which seems to be the essential function of trans-translation.</text>
</comment>
<dbReference type="RefSeq" id="WP_163491763.1">
    <property type="nucleotide sequence ID" value="NZ_JACVEL010000002.1"/>
</dbReference>
<dbReference type="InterPro" id="IPR000037">
    <property type="entry name" value="SsrA-bd_prot"/>
</dbReference>
<comment type="caution">
    <text evidence="5">The sequence shown here is derived from an EMBL/GenBank/DDBJ whole genome shotgun (WGS) entry which is preliminary data.</text>
</comment>
<dbReference type="Proteomes" id="UP000652681">
    <property type="component" value="Unassembled WGS sequence"/>
</dbReference>
<dbReference type="GO" id="GO:0070929">
    <property type="term" value="P:trans-translation"/>
    <property type="evidence" value="ECO:0007669"/>
    <property type="project" value="UniProtKB-UniRule"/>
</dbReference>
<organism evidence="5 6">
    <name type="scientific">Taishania pollutisoli</name>
    <dbReference type="NCBI Taxonomy" id="2766479"/>
    <lineage>
        <taxon>Bacteria</taxon>
        <taxon>Pseudomonadati</taxon>
        <taxon>Bacteroidota</taxon>
        <taxon>Flavobacteriia</taxon>
        <taxon>Flavobacteriales</taxon>
        <taxon>Crocinitomicaceae</taxon>
        <taxon>Taishania</taxon>
    </lineage>
</organism>
<keyword evidence="2 3" id="KW-0694">RNA-binding</keyword>
<dbReference type="NCBIfam" id="NF003843">
    <property type="entry name" value="PRK05422.1"/>
    <property type="match status" value="1"/>
</dbReference>
<evidence type="ECO:0000256" key="3">
    <source>
        <dbReference type="HAMAP-Rule" id="MF_00023"/>
    </source>
</evidence>
<proteinExistence type="inferred from homology"/>
<dbReference type="CDD" id="cd09294">
    <property type="entry name" value="SmpB"/>
    <property type="match status" value="1"/>
</dbReference>
<dbReference type="PROSITE" id="PS01317">
    <property type="entry name" value="SSRP"/>
    <property type="match status" value="1"/>
</dbReference>
<dbReference type="Pfam" id="PF01668">
    <property type="entry name" value="SmpB"/>
    <property type="match status" value="1"/>
</dbReference>
<gene>
    <name evidence="3 5" type="primary">smpB</name>
    <name evidence="5" type="ORF">H9Y05_03780</name>
</gene>
<evidence type="ECO:0000256" key="4">
    <source>
        <dbReference type="SAM" id="MobiDB-lite"/>
    </source>
</evidence>
<dbReference type="NCBIfam" id="TIGR00086">
    <property type="entry name" value="smpB"/>
    <property type="match status" value="1"/>
</dbReference>
<name>A0A8J6TRX7_9FLAO</name>
<keyword evidence="6" id="KW-1185">Reference proteome</keyword>
<dbReference type="PANTHER" id="PTHR30308">
    <property type="entry name" value="TMRNA-BINDING COMPONENT OF TRANS-TRANSLATION TAGGING COMPLEX"/>
    <property type="match status" value="1"/>
</dbReference>
<evidence type="ECO:0000256" key="2">
    <source>
        <dbReference type="ARBA" id="ARBA00022884"/>
    </source>
</evidence>
<evidence type="ECO:0000313" key="6">
    <source>
        <dbReference type="Proteomes" id="UP000652681"/>
    </source>
</evidence>
<reference evidence="5" key="1">
    <citation type="submission" date="2020-09" db="EMBL/GenBank/DDBJ databases">
        <title>Taishania pollutisoli gen. nov., sp. nov., Isolated from Tetrabromobisphenol A-Contaminated Soil.</title>
        <authorList>
            <person name="Chen Q."/>
        </authorList>
    </citation>
    <scope>NUCLEOTIDE SEQUENCE</scope>
    <source>
        <strain evidence="5">CZZ-1</strain>
    </source>
</reference>
<comment type="subcellular location">
    <subcellularLocation>
        <location evidence="3">Cytoplasm</location>
    </subcellularLocation>
    <text evidence="3">The tmRNA-SmpB complex associates with stalled 70S ribosomes.</text>
</comment>
<accession>A0A8J6TRX7</accession>
<sequence>MAQTAVNIKNKRARFEYHLLDTFVAGIQLSGTEIKSIRRNKASILEAYCIFSKGEMWVRNMHITEYENGSFYNHSPRSDRKLLLNRKEINKIEKFLKDKGNTVIPLKVFISDKGWAKMEIALAQGKKLHDKRHDLKEKDDKRDMDRAMKSFK</sequence>
<evidence type="ECO:0000256" key="1">
    <source>
        <dbReference type="ARBA" id="ARBA00022490"/>
    </source>
</evidence>
<dbReference type="GO" id="GO:0070930">
    <property type="term" value="P:trans-translation-dependent protein tagging"/>
    <property type="evidence" value="ECO:0007669"/>
    <property type="project" value="TreeGrafter"/>
</dbReference>
<dbReference type="InterPro" id="IPR020081">
    <property type="entry name" value="SsrA-bd_prot_CS"/>
</dbReference>
<dbReference type="InterPro" id="IPR023620">
    <property type="entry name" value="SmpB"/>
</dbReference>
<evidence type="ECO:0000313" key="5">
    <source>
        <dbReference type="EMBL" id="MBC9811587.1"/>
    </source>
</evidence>
<dbReference type="PANTHER" id="PTHR30308:SF2">
    <property type="entry name" value="SSRA-BINDING PROTEIN"/>
    <property type="match status" value="1"/>
</dbReference>
<comment type="similarity">
    <text evidence="3">Belongs to the SmpB family.</text>
</comment>
<dbReference type="AlphaFoldDB" id="A0A8J6TRX7"/>
<feature type="region of interest" description="Disordered" evidence="4">
    <location>
        <begin position="132"/>
        <end position="152"/>
    </location>
</feature>